<sequence length="83" mass="9473">MTDYTIYVRQVYNGPIEVGDKGENHYALRFRASGVALQIRVIKVNPLCLFNCCEDAHEVFMHQALSFFFLFLGISLNAQICVL</sequence>
<organism evidence="1 2">
    <name type="scientific">Setaria italica</name>
    <name type="common">Foxtail millet</name>
    <name type="synonym">Panicum italicum</name>
    <dbReference type="NCBI Taxonomy" id="4555"/>
    <lineage>
        <taxon>Eukaryota</taxon>
        <taxon>Viridiplantae</taxon>
        <taxon>Streptophyta</taxon>
        <taxon>Embryophyta</taxon>
        <taxon>Tracheophyta</taxon>
        <taxon>Spermatophyta</taxon>
        <taxon>Magnoliopsida</taxon>
        <taxon>Liliopsida</taxon>
        <taxon>Poales</taxon>
        <taxon>Poaceae</taxon>
        <taxon>PACMAD clade</taxon>
        <taxon>Panicoideae</taxon>
        <taxon>Panicodae</taxon>
        <taxon>Paniceae</taxon>
        <taxon>Cenchrinae</taxon>
        <taxon>Setaria</taxon>
    </lineage>
</organism>
<reference evidence="1" key="2">
    <citation type="submission" date="2018-08" db="UniProtKB">
        <authorList>
            <consortium name="EnsemblPlants"/>
        </authorList>
    </citation>
    <scope>IDENTIFICATION</scope>
    <source>
        <strain evidence="1">Yugu1</strain>
    </source>
</reference>
<dbReference type="InParanoid" id="K4AHD4"/>
<reference evidence="2" key="1">
    <citation type="journal article" date="2012" name="Nat. Biotechnol.">
        <title>Reference genome sequence of the model plant Setaria.</title>
        <authorList>
            <person name="Bennetzen J.L."/>
            <person name="Schmutz J."/>
            <person name="Wang H."/>
            <person name="Percifield R."/>
            <person name="Hawkins J."/>
            <person name="Pontaroli A.C."/>
            <person name="Estep M."/>
            <person name="Feng L."/>
            <person name="Vaughn J.N."/>
            <person name="Grimwood J."/>
            <person name="Jenkins J."/>
            <person name="Barry K."/>
            <person name="Lindquist E."/>
            <person name="Hellsten U."/>
            <person name="Deshpande S."/>
            <person name="Wang X."/>
            <person name="Wu X."/>
            <person name="Mitros T."/>
            <person name="Triplett J."/>
            <person name="Yang X."/>
            <person name="Ye C.Y."/>
            <person name="Mauro-Herrera M."/>
            <person name="Wang L."/>
            <person name="Li P."/>
            <person name="Sharma M."/>
            <person name="Sharma R."/>
            <person name="Ronald P.C."/>
            <person name="Panaud O."/>
            <person name="Kellogg E.A."/>
            <person name="Brutnell T.P."/>
            <person name="Doust A.N."/>
            <person name="Tuskan G.A."/>
            <person name="Rokhsar D."/>
            <person name="Devos K.M."/>
        </authorList>
    </citation>
    <scope>NUCLEOTIDE SEQUENCE [LARGE SCALE GENOMIC DNA]</scope>
    <source>
        <strain evidence="2">cv. Yugu1</strain>
    </source>
</reference>
<dbReference type="Gramene" id="KQK91126">
    <property type="protein sequence ID" value="KQK91126"/>
    <property type="gene ID" value="SETIT_038291mg"/>
</dbReference>
<evidence type="ECO:0000313" key="1">
    <source>
        <dbReference type="EnsemblPlants" id="KQK91126"/>
    </source>
</evidence>
<proteinExistence type="predicted"/>
<protein>
    <submittedName>
        <fullName evidence="1">Uncharacterized protein</fullName>
    </submittedName>
</protein>
<dbReference type="AlphaFoldDB" id="K4AHD4"/>
<dbReference type="HOGENOM" id="CLU_2546933_0_0_1"/>
<evidence type="ECO:0000313" key="2">
    <source>
        <dbReference type="Proteomes" id="UP000004995"/>
    </source>
</evidence>
<dbReference type="EnsemblPlants" id="KQK91126">
    <property type="protein sequence ID" value="KQK91126"/>
    <property type="gene ID" value="SETIT_038291mg"/>
</dbReference>
<keyword evidence="2" id="KW-1185">Reference proteome</keyword>
<name>K4AHD4_SETIT</name>
<dbReference type="EMBL" id="AGNK02006009">
    <property type="status" value="NOT_ANNOTATED_CDS"/>
    <property type="molecule type" value="Genomic_DNA"/>
</dbReference>
<accession>K4AHD4</accession>
<dbReference type="Proteomes" id="UP000004995">
    <property type="component" value="Unassembled WGS sequence"/>
</dbReference>